<organism evidence="1 2">
    <name type="scientific">Natronorubrum sulfidifaciens JCM 14089</name>
    <dbReference type="NCBI Taxonomy" id="1230460"/>
    <lineage>
        <taxon>Archaea</taxon>
        <taxon>Methanobacteriati</taxon>
        <taxon>Methanobacteriota</taxon>
        <taxon>Stenosarchaea group</taxon>
        <taxon>Halobacteria</taxon>
        <taxon>Halobacteriales</taxon>
        <taxon>Natrialbaceae</taxon>
        <taxon>Natronorubrum</taxon>
    </lineage>
</organism>
<sequence length="125" mass="13567">MLAGVDVVARCDHSAIAVFDRDEPVFWRRNIDRDVLVARVDGLDVRVGVELEVDRLEFAVAVGVDTEGSFAGCGPACVDLEGYLSGFAGLEGQRLLLEGSSVDAERDRFLVLEFGRVGDCLLYTS</sequence>
<dbReference type="AlphaFoldDB" id="L9W8X6"/>
<dbReference type="Proteomes" id="UP000011661">
    <property type="component" value="Unassembled WGS sequence"/>
</dbReference>
<proteinExistence type="predicted"/>
<dbReference type="RefSeq" id="WP_008161613.1">
    <property type="nucleotide sequence ID" value="NZ_AOHX01000032.1"/>
</dbReference>
<name>L9W8X6_9EURY</name>
<keyword evidence="2" id="KW-1185">Reference proteome</keyword>
<reference evidence="1 2" key="1">
    <citation type="journal article" date="2014" name="PLoS Genet.">
        <title>Phylogenetically driven sequencing of extremely halophilic archaea reveals strategies for static and dynamic osmo-response.</title>
        <authorList>
            <person name="Becker E.A."/>
            <person name="Seitzer P.M."/>
            <person name="Tritt A."/>
            <person name="Larsen D."/>
            <person name="Krusor M."/>
            <person name="Yao A.I."/>
            <person name="Wu D."/>
            <person name="Madern D."/>
            <person name="Eisen J.A."/>
            <person name="Darling A.E."/>
            <person name="Facciotti M.T."/>
        </authorList>
    </citation>
    <scope>NUCLEOTIDE SEQUENCE [LARGE SCALE GENOMIC DNA]</scope>
    <source>
        <strain evidence="1 2">JCM 14089</strain>
    </source>
</reference>
<evidence type="ECO:0000313" key="1">
    <source>
        <dbReference type="EMBL" id="ELY45925.1"/>
    </source>
</evidence>
<gene>
    <name evidence="1" type="ORF">C495_07720</name>
</gene>
<accession>L9W8X6</accession>
<protein>
    <submittedName>
        <fullName evidence="1">Uncharacterized protein</fullName>
    </submittedName>
</protein>
<dbReference type="EMBL" id="AOHX01000032">
    <property type="protein sequence ID" value="ELY45925.1"/>
    <property type="molecule type" value="Genomic_DNA"/>
</dbReference>
<feature type="non-terminal residue" evidence="1">
    <location>
        <position position="125"/>
    </location>
</feature>
<comment type="caution">
    <text evidence="1">The sequence shown here is derived from an EMBL/GenBank/DDBJ whole genome shotgun (WGS) entry which is preliminary data.</text>
</comment>
<evidence type="ECO:0000313" key="2">
    <source>
        <dbReference type="Proteomes" id="UP000011661"/>
    </source>
</evidence>